<dbReference type="PANTHER" id="PTHR47234:SF2">
    <property type="entry name" value="TONB-DEPENDENT RECEPTOR"/>
    <property type="match status" value="1"/>
</dbReference>
<dbReference type="InterPro" id="IPR000531">
    <property type="entry name" value="Beta-barrel_TonB"/>
</dbReference>
<dbReference type="InterPro" id="IPR039426">
    <property type="entry name" value="TonB-dep_rcpt-like"/>
</dbReference>
<evidence type="ECO:0000256" key="8">
    <source>
        <dbReference type="PROSITE-ProRule" id="PRU01360"/>
    </source>
</evidence>
<dbReference type="RefSeq" id="WP_265618672.1">
    <property type="nucleotide sequence ID" value="NZ_JAPFRD010000013.1"/>
</dbReference>
<evidence type="ECO:0000256" key="10">
    <source>
        <dbReference type="SAM" id="SignalP"/>
    </source>
</evidence>
<dbReference type="InterPro" id="IPR012910">
    <property type="entry name" value="Plug_dom"/>
</dbReference>
<gene>
    <name evidence="13" type="ORF">OPS25_14920</name>
</gene>
<feature type="domain" description="TonB-dependent receptor plug" evidence="12">
    <location>
        <begin position="65"/>
        <end position="174"/>
    </location>
</feature>
<keyword evidence="13" id="KW-0675">Receptor</keyword>
<proteinExistence type="inferred from homology"/>
<evidence type="ECO:0000313" key="14">
    <source>
        <dbReference type="Proteomes" id="UP001142810"/>
    </source>
</evidence>
<evidence type="ECO:0000256" key="3">
    <source>
        <dbReference type="ARBA" id="ARBA00022452"/>
    </source>
</evidence>
<dbReference type="Gene3D" id="2.40.170.20">
    <property type="entry name" value="TonB-dependent receptor, beta-barrel domain"/>
    <property type="match status" value="1"/>
</dbReference>
<sequence>MFTRNKLSASVRRALLFGAVINVAVPLQALAQDTNAETDDEATPDTSSVEVIAITGSRIRSPGVESTSPIFSLGAEEVGYLQQPEFERIVRSLPSTIPADGGNVNNGTAGAATVDLRGLGAERTLVLLNGRRMVPFNFNGQVDTANIPTALIDRVDVVTGGASAVYGSDAIAGAVNVVLKNNFEGVQVDVNHQRSDEDDGEQSNIALTVGSDLADGRGNAVASVSWMERKPVLLGDRPLGQFGINSNTGSGLDEFRAGQEATLPPQGCQGPNVVDLSGSGSTTAIPTRFELIGTGVAGQFREDGSLGDNCSLFNFNPFNYYQTPAERYSATALAHYEINDYAEVYTSFNYTNTTVIQQVAPSGTFGAQFTLPLYNPLISNQARGFIIDGANAAIADGSLLDGGSWNDVNGNGIVDEEDSLEVRLRRRTLELGTRSERYDSDIWQIVTGVRGAITDEWMYDFSYQYGEANRTTVRDGYTNLTNIQNALDTRDGVTCAVGGNCVPIDLFGGFGTITDDMAAYAKAIALQQQKYEQEIIQFIVDGPIEFVEIPWAGMPLTVSVGYEHRTESGLLEPDECLKLAPASCQGGAGGNLLPISGSYKVDEFFFEGLLPVFDGQPFAYSMDVEFGYRTSDYDTVGSTDSWKLGFNWRPIEPLLLRVMEQRANRAPNIGELFSPVTTGLDNATQDPCSSANAGNISESLRQLCISTGMRDAQVGVVPDIISGQINIFQGSNPQTPPGPEKAETFTAGLVWTPDVSFANDFTLSVDYYDIFIEDIIGEFSAQEILDQCYVEGNTSECAKIIRVGGDLTGSSAGVQLFTTNLKSLQAEGVEITIDTDFDLGDMGNLEVSATINKYLTQESQSSTSVPVLDCKGYYGTSCDPLSDLRWIQRTTWSYEDFTVSLLWRHIDSVDVEPTEAALRFAEFRQIDSYDYFDLYASYQVTDNVKFTLGVDNLFDKDPPVLGNDIGDTSSNSGNTFPSNYDPLGRFYKAGLQLTF</sequence>
<protein>
    <submittedName>
        <fullName evidence="13">TonB-dependent receptor</fullName>
    </submittedName>
</protein>
<dbReference type="EMBL" id="JAPFRD010000013">
    <property type="protein sequence ID" value="MCW8109797.1"/>
    <property type="molecule type" value="Genomic_DNA"/>
</dbReference>
<evidence type="ECO:0000313" key="13">
    <source>
        <dbReference type="EMBL" id="MCW8109797.1"/>
    </source>
</evidence>
<keyword evidence="5 9" id="KW-0798">TonB box</keyword>
<evidence type="ECO:0000256" key="2">
    <source>
        <dbReference type="ARBA" id="ARBA00022448"/>
    </source>
</evidence>
<evidence type="ECO:0000259" key="11">
    <source>
        <dbReference type="Pfam" id="PF00593"/>
    </source>
</evidence>
<evidence type="ECO:0000256" key="6">
    <source>
        <dbReference type="ARBA" id="ARBA00023136"/>
    </source>
</evidence>
<dbReference type="SUPFAM" id="SSF56935">
    <property type="entry name" value="Porins"/>
    <property type="match status" value="1"/>
</dbReference>
<evidence type="ECO:0000256" key="1">
    <source>
        <dbReference type="ARBA" id="ARBA00004571"/>
    </source>
</evidence>
<evidence type="ECO:0000259" key="12">
    <source>
        <dbReference type="Pfam" id="PF07715"/>
    </source>
</evidence>
<keyword evidence="10" id="KW-0732">Signal</keyword>
<evidence type="ECO:0000256" key="9">
    <source>
        <dbReference type="RuleBase" id="RU003357"/>
    </source>
</evidence>
<keyword evidence="14" id="KW-1185">Reference proteome</keyword>
<evidence type="ECO:0000256" key="4">
    <source>
        <dbReference type="ARBA" id="ARBA00022692"/>
    </source>
</evidence>
<dbReference type="Proteomes" id="UP001142810">
    <property type="component" value="Unassembled WGS sequence"/>
</dbReference>
<dbReference type="InterPro" id="IPR036942">
    <property type="entry name" value="Beta-barrel_TonB_sf"/>
</dbReference>
<dbReference type="Pfam" id="PF00593">
    <property type="entry name" value="TonB_dep_Rec_b-barrel"/>
    <property type="match status" value="1"/>
</dbReference>
<comment type="caution">
    <text evidence="13">The sequence shown here is derived from an EMBL/GenBank/DDBJ whole genome shotgun (WGS) entry which is preliminary data.</text>
</comment>
<feature type="domain" description="TonB-dependent receptor-like beta-barrel" evidence="11">
    <location>
        <begin position="416"/>
        <end position="953"/>
    </location>
</feature>
<dbReference type="Pfam" id="PF07715">
    <property type="entry name" value="Plug"/>
    <property type="match status" value="1"/>
</dbReference>
<dbReference type="PANTHER" id="PTHR47234">
    <property type="match status" value="1"/>
</dbReference>
<dbReference type="Gene3D" id="2.170.130.10">
    <property type="entry name" value="TonB-dependent receptor, plug domain"/>
    <property type="match status" value="1"/>
</dbReference>
<evidence type="ECO:0000256" key="5">
    <source>
        <dbReference type="ARBA" id="ARBA00023077"/>
    </source>
</evidence>
<reference evidence="13" key="1">
    <citation type="submission" date="2022-11" db="EMBL/GenBank/DDBJ databases">
        <title>Alteromonas sp. nov., isolated from sea water of the Qingdao.</title>
        <authorList>
            <person name="Wang Q."/>
        </authorList>
    </citation>
    <scope>NUCLEOTIDE SEQUENCE</scope>
    <source>
        <strain evidence="13">ASW11-7</strain>
    </source>
</reference>
<keyword evidence="7 8" id="KW-0998">Cell outer membrane</keyword>
<feature type="signal peptide" evidence="10">
    <location>
        <begin position="1"/>
        <end position="31"/>
    </location>
</feature>
<accession>A0ABT3PAJ1</accession>
<name>A0ABT3PAJ1_9ALTE</name>
<dbReference type="InterPro" id="IPR037066">
    <property type="entry name" value="Plug_dom_sf"/>
</dbReference>
<comment type="similarity">
    <text evidence="8 9">Belongs to the TonB-dependent receptor family.</text>
</comment>
<keyword evidence="2 8" id="KW-0813">Transport</keyword>
<keyword evidence="3 8" id="KW-1134">Transmembrane beta strand</keyword>
<feature type="chain" id="PRO_5046117498" evidence="10">
    <location>
        <begin position="32"/>
        <end position="995"/>
    </location>
</feature>
<organism evidence="13 14">
    <name type="scientific">Alteromonas aquimaris</name>
    <dbReference type="NCBI Taxonomy" id="2998417"/>
    <lineage>
        <taxon>Bacteria</taxon>
        <taxon>Pseudomonadati</taxon>
        <taxon>Pseudomonadota</taxon>
        <taxon>Gammaproteobacteria</taxon>
        <taxon>Alteromonadales</taxon>
        <taxon>Alteromonadaceae</taxon>
        <taxon>Alteromonas/Salinimonas group</taxon>
        <taxon>Alteromonas</taxon>
    </lineage>
</organism>
<dbReference type="PROSITE" id="PS52016">
    <property type="entry name" value="TONB_DEPENDENT_REC_3"/>
    <property type="match status" value="1"/>
</dbReference>
<evidence type="ECO:0000256" key="7">
    <source>
        <dbReference type="ARBA" id="ARBA00023237"/>
    </source>
</evidence>
<comment type="subcellular location">
    <subcellularLocation>
        <location evidence="1 8">Cell outer membrane</location>
        <topology evidence="1 8">Multi-pass membrane protein</topology>
    </subcellularLocation>
</comment>
<keyword evidence="4 8" id="KW-0812">Transmembrane</keyword>
<keyword evidence="6 8" id="KW-0472">Membrane</keyword>